<dbReference type="RefSeq" id="WP_257175947.1">
    <property type="nucleotide sequence ID" value="NZ_CP028989.1"/>
</dbReference>
<dbReference type="EMBL" id="CP028989">
    <property type="protein sequence ID" value="UUO69095.1"/>
    <property type="molecule type" value="Genomic_DNA"/>
</dbReference>
<dbReference type="Proteomes" id="UP001058872">
    <property type="component" value="Chromosome"/>
</dbReference>
<dbReference type="Pfam" id="PF01471">
    <property type="entry name" value="PG_binding_1"/>
    <property type="match status" value="1"/>
</dbReference>
<dbReference type="SUPFAM" id="SSF47090">
    <property type="entry name" value="PGBD-like"/>
    <property type="match status" value="1"/>
</dbReference>
<dbReference type="AlphaFoldDB" id="A0AAE9NHF4"/>
<evidence type="ECO:0000313" key="3">
    <source>
        <dbReference type="Proteomes" id="UP001058872"/>
    </source>
</evidence>
<name>A0AAE9NHF4_9BRAD</name>
<protein>
    <recommendedName>
        <fullName evidence="1">Peptidoglycan binding-like domain-containing protein</fullName>
    </recommendedName>
</protein>
<dbReference type="InterPro" id="IPR002477">
    <property type="entry name" value="Peptidoglycan-bd-like"/>
</dbReference>
<organism evidence="2 3">
    <name type="scientific">Bradyrhizobium betae</name>
    <dbReference type="NCBI Taxonomy" id="244734"/>
    <lineage>
        <taxon>Bacteria</taxon>
        <taxon>Pseudomonadati</taxon>
        <taxon>Pseudomonadota</taxon>
        <taxon>Alphaproteobacteria</taxon>
        <taxon>Hyphomicrobiales</taxon>
        <taxon>Nitrobacteraceae</taxon>
        <taxon>Bradyrhizobium</taxon>
    </lineage>
</organism>
<dbReference type="Gene3D" id="1.10.101.10">
    <property type="entry name" value="PGBD-like superfamily/PGBD"/>
    <property type="match status" value="1"/>
</dbReference>
<gene>
    <name evidence="2" type="ORF">DCM83_30345</name>
</gene>
<reference evidence="2" key="1">
    <citation type="submission" date="2018-04" db="EMBL/GenBank/DDBJ databases">
        <title>Genomes of Endosymbiotic and Endophytic Bradyrhizobium Publication status.</title>
        <authorList>
            <person name="Guha S."/>
            <person name="Jorrin B."/>
            <person name="Sarkar M."/>
            <person name="Poole P.S."/>
            <person name="DasGupta M."/>
        </authorList>
    </citation>
    <scope>NUCLEOTIDE SEQUENCE</scope>
    <source>
        <strain evidence="2">WBOS16</strain>
    </source>
</reference>
<dbReference type="InterPro" id="IPR036365">
    <property type="entry name" value="PGBD-like_sf"/>
</dbReference>
<dbReference type="InterPro" id="IPR036366">
    <property type="entry name" value="PGBDSf"/>
</dbReference>
<feature type="domain" description="Peptidoglycan binding-like" evidence="1">
    <location>
        <begin position="30"/>
        <end position="83"/>
    </location>
</feature>
<proteinExistence type="predicted"/>
<accession>A0AAE9NHF4</accession>
<evidence type="ECO:0000259" key="1">
    <source>
        <dbReference type="Pfam" id="PF01471"/>
    </source>
</evidence>
<sequence>MLVSQLFSGHADLELIASGGRRMLAPEVSDSVALVQQALLAIGFPLQAAGVDGAFGQETGNAVVAFKTDRGLFPNDPVVGVGTIKRLDREITWLEGGDGAGLIDVATLDTKTLVLDPVHAGFVENTLGDMSIGQKVLDQWEFGDRACFRASFLFDRFIAQALGRFIEPFVFENFCERTGPCTADDFLDEAGPLNYTAFLKPRNPTVPPARIDELASMRRPDIISHRAIKEWYEIKPASVWSAGEAWIKLNSIIPAYAARGLPYKPGENYVPTDVVLGRFLTPEGEKLDLILSLRRQAPGLIFYILCVKGDYVRYFNRVRIAAGVAALLIALSEVLVPAAEVAGVLASLQEILAALSIVAAPALQRL</sequence>
<evidence type="ECO:0000313" key="2">
    <source>
        <dbReference type="EMBL" id="UUO69095.1"/>
    </source>
</evidence>